<dbReference type="NCBIfam" id="NF041940">
    <property type="entry name" value="choice_anch_X"/>
    <property type="match status" value="1"/>
</dbReference>
<reference evidence="2" key="3">
    <citation type="submission" date="2023-05" db="EMBL/GenBank/DDBJ databases">
        <authorList>
            <person name="Smith C.H."/>
        </authorList>
    </citation>
    <scope>NUCLEOTIDE SEQUENCE</scope>
    <source>
        <strain evidence="2">CHS0354</strain>
        <tissue evidence="2">Mantle</tissue>
    </source>
</reference>
<reference evidence="2" key="2">
    <citation type="journal article" date="2021" name="Genome Biol. Evol.">
        <title>Developing a high-quality reference genome for a parasitic bivalve with doubly uniparental inheritance (Bivalvia: Unionida).</title>
        <authorList>
            <person name="Smith C.H."/>
        </authorList>
    </citation>
    <scope>NUCLEOTIDE SEQUENCE</scope>
    <source>
        <strain evidence="2">CHS0354</strain>
        <tissue evidence="2">Mantle</tissue>
    </source>
</reference>
<name>A0AAE0VKT4_9BIVA</name>
<dbReference type="EMBL" id="JAEAOA010001942">
    <property type="protein sequence ID" value="KAK3581281.1"/>
    <property type="molecule type" value="Genomic_DNA"/>
</dbReference>
<dbReference type="AlphaFoldDB" id="A0AAE0VKT4"/>
<feature type="domain" description="Calcium-activated chloride channel N-terminal" evidence="1">
    <location>
        <begin position="16"/>
        <end position="156"/>
    </location>
</feature>
<evidence type="ECO:0000313" key="2">
    <source>
        <dbReference type="EMBL" id="KAK3581281.1"/>
    </source>
</evidence>
<comment type="caution">
    <text evidence="2">The sequence shown here is derived from an EMBL/GenBank/DDBJ whole genome shotgun (WGS) entry which is preliminary data.</text>
</comment>
<keyword evidence="3" id="KW-1185">Reference proteome</keyword>
<organism evidence="2 3">
    <name type="scientific">Potamilus streckersoni</name>
    <dbReference type="NCBI Taxonomy" id="2493646"/>
    <lineage>
        <taxon>Eukaryota</taxon>
        <taxon>Metazoa</taxon>
        <taxon>Spiralia</taxon>
        <taxon>Lophotrochozoa</taxon>
        <taxon>Mollusca</taxon>
        <taxon>Bivalvia</taxon>
        <taxon>Autobranchia</taxon>
        <taxon>Heteroconchia</taxon>
        <taxon>Palaeoheterodonta</taxon>
        <taxon>Unionida</taxon>
        <taxon>Unionoidea</taxon>
        <taxon>Unionidae</taxon>
        <taxon>Ambleminae</taxon>
        <taxon>Lampsilini</taxon>
        <taxon>Potamilus</taxon>
    </lineage>
</organism>
<dbReference type="InterPro" id="IPR013642">
    <property type="entry name" value="CLCA_N"/>
</dbReference>
<gene>
    <name evidence="2" type="ORF">CHS0354_033014</name>
</gene>
<dbReference type="Pfam" id="PF08434">
    <property type="entry name" value="CLCA"/>
    <property type="match status" value="1"/>
</dbReference>
<protein>
    <recommendedName>
        <fullName evidence="1">Calcium-activated chloride channel N-terminal domain-containing protein</fullName>
    </recommendedName>
</protein>
<evidence type="ECO:0000313" key="3">
    <source>
        <dbReference type="Proteomes" id="UP001195483"/>
    </source>
</evidence>
<dbReference type="Proteomes" id="UP001195483">
    <property type="component" value="Unassembled WGS sequence"/>
</dbReference>
<reference evidence="2" key="1">
    <citation type="journal article" date="2021" name="Genome Biol. Evol.">
        <title>A High-Quality Reference Genome for a Parasitic Bivalve with Doubly Uniparental Inheritance (Bivalvia: Unionida).</title>
        <authorList>
            <person name="Smith C.H."/>
        </authorList>
    </citation>
    <scope>NUCLEOTIDE SEQUENCE</scope>
    <source>
        <strain evidence="2">CHS0354</strain>
    </source>
</reference>
<evidence type="ECO:0000259" key="1">
    <source>
        <dbReference type="Pfam" id="PF08434"/>
    </source>
</evidence>
<proteinExistence type="predicted"/>
<sequence length="470" mass="53683">MGRPALLHEPLRPLHQKFFIHAWAQFRWGVFHEYGEPGENPFYFSVKYGRPEAIRCVFYMRGLVSMKNGSICLPPGSIDQKTGLYFDYCAWRPYPYNQRIQASMMDYQFIKEITKFCEDDERNQQTLHNYECPSRHNRLCEHKSTWDVISHTGDFAGGKNPPRNMVESELVPQFRVIKATSRKKRIPSSAPAKNYQKELFTRLDTHVVEADTGSSYVELFVHVMQGFMPVVGMKVMATINDPLAQQTTMVLYDNGAGIDMTKGDGIYSRAYTNLYLPGRYQVTARVENASDTFVLDSVVDDFDIPWKSKTIKRSIHTPTVRQLTGYFFDITRAEDLSSAKDVIPPSRISDLHVVEISKANKTAILSWTAPGDNLDDDKVDHYELFSGVNIDDVRKLLSVTNKHSHPMHRSIRTNIVPSRVTFGFQENYFWKAPPDQVDFHGKLHYAIVIRGVDSVGNAGKLSNIVTFSLS</sequence>
<accession>A0AAE0VKT4</accession>